<reference evidence="2" key="2">
    <citation type="submission" date="2023-05" db="EMBL/GenBank/DDBJ databases">
        <authorList>
            <consortium name="Lawrence Berkeley National Laboratory"/>
            <person name="Steindorff A."/>
            <person name="Hensen N."/>
            <person name="Bonometti L."/>
            <person name="Westerberg I."/>
            <person name="Brannstrom I.O."/>
            <person name="Guillou S."/>
            <person name="Cros-Aarteil S."/>
            <person name="Calhoun S."/>
            <person name="Haridas S."/>
            <person name="Kuo A."/>
            <person name="Mondo S."/>
            <person name="Pangilinan J."/>
            <person name="Riley R."/>
            <person name="Labutti K."/>
            <person name="Andreopoulos B."/>
            <person name="Lipzen A."/>
            <person name="Chen C."/>
            <person name="Yanf M."/>
            <person name="Daum C."/>
            <person name="Ng V."/>
            <person name="Clum A."/>
            <person name="Ohm R."/>
            <person name="Martin F."/>
            <person name="Silar P."/>
            <person name="Natvig D."/>
            <person name="Lalanne C."/>
            <person name="Gautier V."/>
            <person name="Ament-Velasquez S.L."/>
            <person name="Kruys A."/>
            <person name="Hutchinson M.I."/>
            <person name="Powell A.J."/>
            <person name="Barry K."/>
            <person name="Miller A.N."/>
            <person name="Grigoriev I.V."/>
            <person name="Debuchy R."/>
            <person name="Gladieux P."/>
            <person name="Thoren M.H."/>
            <person name="Johannesson H."/>
        </authorList>
    </citation>
    <scope>NUCLEOTIDE SEQUENCE</scope>
    <source>
        <strain evidence="2">PSN243</strain>
    </source>
</reference>
<dbReference type="InterPro" id="IPR001810">
    <property type="entry name" value="F-box_dom"/>
</dbReference>
<evidence type="ECO:0000259" key="1">
    <source>
        <dbReference type="Pfam" id="PF12937"/>
    </source>
</evidence>
<dbReference type="AlphaFoldDB" id="A0AAV9G2L8"/>
<dbReference type="Pfam" id="PF12937">
    <property type="entry name" value="F-box-like"/>
    <property type="match status" value="1"/>
</dbReference>
<proteinExistence type="predicted"/>
<feature type="domain" description="F-box" evidence="1">
    <location>
        <begin position="24"/>
        <end position="80"/>
    </location>
</feature>
<name>A0AAV9G2L8_9PEZI</name>
<sequence length="445" mass="50928">MEDKSEPNAPPFGIRVQPTKGAPILRLPDELLFEIVSWVTQGEDVFPYYSPKFKSRAALAQTCARFCRLATPSLYQHLFISLDYFYRHERRFQITQLHRTLAENPPLRRHCRRLRFSHGGSANKELVGTIVLDLVRWLTQTREFSVHGGFQEEAGPDPVWDSIRVAAEHMPHLEEVTLSRHDFVLPVQRVFGALSPATNLKTLCLAGCYPSDIPWDTFEAGSSAITSLTAWDFCDSPANLEKLLSWPARLESFRFGTLNNTDFKWPLSSFPVLLSRHKTSLKALEIGDTLSHGLEGFDLTGFEALEKLELSYFGTGSRIDPSWGLLNASRLREFCWRIVWENQGYTSISYFSRQEETWLRELAAVAQARKVPLQKLVIRFDPEPMMESEGPDVYPWDRMAHIQADLRPVGISVSYDAPRVSKEEFESMKHIKAEDRFKEWGGSLD</sequence>
<dbReference type="Gene3D" id="3.80.10.10">
    <property type="entry name" value="Ribonuclease Inhibitor"/>
    <property type="match status" value="1"/>
</dbReference>
<gene>
    <name evidence="2" type="ORF">QBC34DRAFT_478185</name>
</gene>
<dbReference type="EMBL" id="MU865997">
    <property type="protein sequence ID" value="KAK4443209.1"/>
    <property type="molecule type" value="Genomic_DNA"/>
</dbReference>
<accession>A0AAV9G2L8</accession>
<dbReference type="SUPFAM" id="SSF52058">
    <property type="entry name" value="L domain-like"/>
    <property type="match status" value="1"/>
</dbReference>
<dbReference type="InterPro" id="IPR032675">
    <property type="entry name" value="LRR_dom_sf"/>
</dbReference>
<comment type="caution">
    <text evidence="2">The sequence shown here is derived from an EMBL/GenBank/DDBJ whole genome shotgun (WGS) entry which is preliminary data.</text>
</comment>
<evidence type="ECO:0000313" key="2">
    <source>
        <dbReference type="EMBL" id="KAK4443209.1"/>
    </source>
</evidence>
<protein>
    <recommendedName>
        <fullName evidence="1">F-box domain-containing protein</fullName>
    </recommendedName>
</protein>
<evidence type="ECO:0000313" key="3">
    <source>
        <dbReference type="Proteomes" id="UP001321760"/>
    </source>
</evidence>
<organism evidence="2 3">
    <name type="scientific">Podospora aff. communis PSN243</name>
    <dbReference type="NCBI Taxonomy" id="3040156"/>
    <lineage>
        <taxon>Eukaryota</taxon>
        <taxon>Fungi</taxon>
        <taxon>Dikarya</taxon>
        <taxon>Ascomycota</taxon>
        <taxon>Pezizomycotina</taxon>
        <taxon>Sordariomycetes</taxon>
        <taxon>Sordariomycetidae</taxon>
        <taxon>Sordariales</taxon>
        <taxon>Podosporaceae</taxon>
        <taxon>Podospora</taxon>
    </lineage>
</organism>
<keyword evidence="3" id="KW-1185">Reference proteome</keyword>
<reference evidence="2" key="1">
    <citation type="journal article" date="2023" name="Mol. Phylogenet. Evol.">
        <title>Genome-scale phylogeny and comparative genomics of the fungal order Sordariales.</title>
        <authorList>
            <person name="Hensen N."/>
            <person name="Bonometti L."/>
            <person name="Westerberg I."/>
            <person name="Brannstrom I.O."/>
            <person name="Guillou S."/>
            <person name="Cros-Aarteil S."/>
            <person name="Calhoun S."/>
            <person name="Haridas S."/>
            <person name="Kuo A."/>
            <person name="Mondo S."/>
            <person name="Pangilinan J."/>
            <person name="Riley R."/>
            <person name="LaButti K."/>
            <person name="Andreopoulos B."/>
            <person name="Lipzen A."/>
            <person name="Chen C."/>
            <person name="Yan M."/>
            <person name="Daum C."/>
            <person name="Ng V."/>
            <person name="Clum A."/>
            <person name="Steindorff A."/>
            <person name="Ohm R.A."/>
            <person name="Martin F."/>
            <person name="Silar P."/>
            <person name="Natvig D.O."/>
            <person name="Lalanne C."/>
            <person name="Gautier V."/>
            <person name="Ament-Velasquez S.L."/>
            <person name="Kruys A."/>
            <person name="Hutchinson M.I."/>
            <person name="Powell A.J."/>
            <person name="Barry K."/>
            <person name="Miller A.N."/>
            <person name="Grigoriev I.V."/>
            <person name="Debuchy R."/>
            <person name="Gladieux P."/>
            <person name="Hiltunen Thoren M."/>
            <person name="Johannesson H."/>
        </authorList>
    </citation>
    <scope>NUCLEOTIDE SEQUENCE</scope>
    <source>
        <strain evidence="2">PSN243</strain>
    </source>
</reference>
<dbReference type="Proteomes" id="UP001321760">
    <property type="component" value="Unassembled WGS sequence"/>
</dbReference>